<dbReference type="InterPro" id="IPR001460">
    <property type="entry name" value="PCN-bd_Tpept"/>
</dbReference>
<keyword evidence="18" id="KW-0511">Multifunctional enzyme</keyword>
<dbReference type="EMBL" id="UIDG01000221">
    <property type="protein sequence ID" value="SUS06539.1"/>
    <property type="molecule type" value="Genomic_DNA"/>
</dbReference>
<evidence type="ECO:0000256" key="19">
    <source>
        <dbReference type="ARBA" id="ARBA00023316"/>
    </source>
</evidence>
<reference evidence="27" key="1">
    <citation type="submission" date="2018-07" db="EMBL/GenBank/DDBJ databases">
        <authorList>
            <person name="Quirk P.G."/>
            <person name="Krulwich T.A."/>
        </authorList>
    </citation>
    <scope>NUCLEOTIDE SEQUENCE</scope>
</reference>
<dbReference type="GO" id="GO:0008360">
    <property type="term" value="P:regulation of cell shape"/>
    <property type="evidence" value="ECO:0007669"/>
    <property type="project" value="UniProtKB-KW"/>
</dbReference>
<proteinExistence type="predicted"/>
<evidence type="ECO:0000256" key="17">
    <source>
        <dbReference type="ARBA" id="ARBA00023251"/>
    </source>
</evidence>
<keyword evidence="6" id="KW-0121">Carboxypeptidase</keyword>
<evidence type="ECO:0000256" key="16">
    <source>
        <dbReference type="ARBA" id="ARBA00023136"/>
    </source>
</evidence>
<dbReference type="FunFam" id="1.10.3810.10:FF:000003">
    <property type="entry name" value="Penicillin-binding protein 1a"/>
    <property type="match status" value="1"/>
</dbReference>
<dbReference type="GO" id="GO:0071555">
    <property type="term" value="P:cell wall organization"/>
    <property type="evidence" value="ECO:0007669"/>
    <property type="project" value="UniProtKB-KW"/>
</dbReference>
<dbReference type="Gene3D" id="1.10.3810.10">
    <property type="entry name" value="Biosynthetic peptidoglycan transglycosylase-like"/>
    <property type="match status" value="1"/>
</dbReference>
<evidence type="ECO:0000313" key="27">
    <source>
        <dbReference type="EMBL" id="SUS06539.1"/>
    </source>
</evidence>
<dbReference type="SUPFAM" id="SSF56601">
    <property type="entry name" value="beta-lactamase/transpeptidase-like"/>
    <property type="match status" value="1"/>
</dbReference>
<keyword evidence="14" id="KW-0573">Peptidoglycan synthesis</keyword>
<gene>
    <name evidence="27" type="primary">mrcA</name>
    <name evidence="27" type="ORF">DF3PB_2980002</name>
</gene>
<evidence type="ECO:0000256" key="21">
    <source>
        <dbReference type="ARBA" id="ARBA00044770"/>
    </source>
</evidence>
<feature type="region of interest" description="Disordered" evidence="23">
    <location>
        <begin position="767"/>
        <end position="798"/>
    </location>
</feature>
<dbReference type="PANTHER" id="PTHR32282">
    <property type="entry name" value="BINDING PROTEIN TRANSPEPTIDASE, PUTATIVE-RELATED"/>
    <property type="match status" value="1"/>
</dbReference>
<dbReference type="AlphaFoldDB" id="A0A380TFT6"/>
<keyword evidence="4" id="KW-1003">Cell membrane</keyword>
<comment type="subcellular location">
    <subcellularLocation>
        <location evidence="1">Cell inner membrane</location>
        <topology evidence="1">Single-pass type II membrane protein</topology>
    </subcellularLocation>
</comment>
<dbReference type="InterPro" id="IPR050396">
    <property type="entry name" value="Glycosyltr_51/Transpeptidase"/>
</dbReference>
<keyword evidence="9" id="KW-0808">Transferase</keyword>
<dbReference type="EC" id="2.4.99.28" evidence="21"/>
<dbReference type="EC" id="3.4.16.4" evidence="2"/>
<keyword evidence="12" id="KW-0133">Cell shape</keyword>
<sequence length="798" mass="86064">MRIVGTVLAAIAAVIGVAVVAAVITVQFYTHDLPDHEKLATYEPPLATRVYAGDGRLLAEYATEKRAFVPIDLMPEALIRAFVSAEDKNFFTHPGIDVTGIVRAALTNLTNLGTDRRPVGASTITQQVAKNFLLTNEVSLQRKIREAILAFRISNAFSKERILELYLNQIYLGRGAYGVAAAAVAYFDKSLNELSLSECAFLAALPKAPNNYDPERHAEAAQARRDWVLRRMLEDGVITSAEAEHAAAGPIEGRSRRETETVRADFFAEEVRREIVQRYHDQGLYEGGLVVHSTIDPRLQILADRTLRAGLETYDRRHGWRGPVGRLGGDTATPWQQRLAALAPPPGLGEHELAVVLKVDAKAAQIGLKSGETGTIPFEQMSWARPTVGERRVGEAPRGANQVLKVNDVIVVERVGKGFALRQIPLVDGALLALDPHTGRVLAMAGGYDYARSEFNRATQALRQPGSAFKPIVYLAALEAGFTPASIILDAPVTFSQGPGLPAWSPSNYAERFYGPTTLRVGLEQSRNVMTVRLANSIGMQRVADAARRLGVFDDMPQHLANALGAGETTLLRLTAAYGSLVNGGHGLQPSLIDRIQDRYGRTVYRHDPRPCPECRAFEWANQAVPTIEDQRPAVTDPHSAYQIVSMLEGVVQRGTGKAVKAIDKPIAGKTGTSNDSKDTWFIGFAPDLVVGVFVGFDEPKSLGSRETGGAVAAPIFRDFMAEALADAPATPFRIPPGILLVRVNAQTGQPADGSGENIILEAFKPGTEPGATADARDTDPSTGSDAPLPRGGTGGLY</sequence>
<keyword evidence="17" id="KW-0046">Antibiotic resistance</keyword>
<dbReference type="GO" id="GO:0030288">
    <property type="term" value="C:outer membrane-bounded periplasmic space"/>
    <property type="evidence" value="ECO:0007669"/>
    <property type="project" value="TreeGrafter"/>
</dbReference>
<evidence type="ECO:0000256" key="12">
    <source>
        <dbReference type="ARBA" id="ARBA00022960"/>
    </source>
</evidence>
<dbReference type="InterPro" id="IPR036950">
    <property type="entry name" value="PBP_transglycosylase"/>
</dbReference>
<dbReference type="GO" id="GO:0009002">
    <property type="term" value="F:serine-type D-Ala-D-Ala carboxypeptidase activity"/>
    <property type="evidence" value="ECO:0007669"/>
    <property type="project" value="UniProtKB-EC"/>
</dbReference>
<evidence type="ECO:0000256" key="7">
    <source>
        <dbReference type="ARBA" id="ARBA00022670"/>
    </source>
</evidence>
<evidence type="ECO:0000256" key="10">
    <source>
        <dbReference type="ARBA" id="ARBA00022692"/>
    </source>
</evidence>
<feature type="domain" description="Penicillin-binding protein OB-like" evidence="26">
    <location>
        <begin position="320"/>
        <end position="427"/>
    </location>
</feature>
<evidence type="ECO:0000259" key="24">
    <source>
        <dbReference type="Pfam" id="PF00905"/>
    </source>
</evidence>
<evidence type="ECO:0000256" key="6">
    <source>
        <dbReference type="ARBA" id="ARBA00022645"/>
    </source>
</evidence>
<keyword evidence="16" id="KW-0472">Membrane</keyword>
<evidence type="ECO:0000256" key="5">
    <source>
        <dbReference type="ARBA" id="ARBA00022519"/>
    </source>
</evidence>
<evidence type="ECO:0000256" key="18">
    <source>
        <dbReference type="ARBA" id="ARBA00023268"/>
    </source>
</evidence>
<dbReference type="Gene3D" id="3.40.710.10">
    <property type="entry name" value="DD-peptidase/beta-lactamase superfamily"/>
    <property type="match status" value="2"/>
</dbReference>
<evidence type="ECO:0000256" key="13">
    <source>
        <dbReference type="ARBA" id="ARBA00022968"/>
    </source>
</evidence>
<feature type="domain" description="Penicillin-binding protein transpeptidase" evidence="24">
    <location>
        <begin position="429"/>
        <end position="721"/>
    </location>
</feature>
<dbReference type="NCBIfam" id="TIGR02074">
    <property type="entry name" value="PBP_1a_fam"/>
    <property type="match status" value="1"/>
</dbReference>
<keyword evidence="13" id="KW-0735">Signal-anchor</keyword>
<keyword evidence="5" id="KW-0997">Cell inner membrane</keyword>
<comment type="catalytic activity">
    <reaction evidence="22">
        <text>[GlcNAc-(1-&gt;4)-Mur2Ac(oyl-L-Ala-gamma-D-Glu-L-Lys-D-Ala-D-Ala)](n)-di-trans,octa-cis-undecaprenyl diphosphate + beta-D-GlcNAc-(1-&gt;4)-Mur2Ac(oyl-L-Ala-gamma-D-Glu-L-Lys-D-Ala-D-Ala)-di-trans,octa-cis-undecaprenyl diphosphate = [GlcNAc-(1-&gt;4)-Mur2Ac(oyl-L-Ala-gamma-D-Glu-L-Lys-D-Ala-D-Ala)](n+1)-di-trans,octa-cis-undecaprenyl diphosphate + di-trans,octa-cis-undecaprenyl diphosphate + H(+)</text>
        <dbReference type="Rhea" id="RHEA:23708"/>
        <dbReference type="Rhea" id="RHEA-COMP:9602"/>
        <dbReference type="Rhea" id="RHEA-COMP:9603"/>
        <dbReference type="ChEBI" id="CHEBI:15378"/>
        <dbReference type="ChEBI" id="CHEBI:58405"/>
        <dbReference type="ChEBI" id="CHEBI:60033"/>
        <dbReference type="ChEBI" id="CHEBI:78435"/>
        <dbReference type="EC" id="2.4.99.28"/>
    </reaction>
</comment>
<evidence type="ECO:0000256" key="1">
    <source>
        <dbReference type="ARBA" id="ARBA00004249"/>
    </source>
</evidence>
<protein>
    <recommendedName>
        <fullName evidence="3">Penicillin-binding protein 1A</fullName>
        <ecNumber evidence="21">2.4.99.28</ecNumber>
        <ecNumber evidence="2">3.4.16.4</ecNumber>
    </recommendedName>
</protein>
<name>A0A380TFT6_9ZZZZ</name>
<dbReference type="PANTHER" id="PTHR32282:SF27">
    <property type="entry name" value="PENICILLIN-BINDING PROTEIN 1A"/>
    <property type="match status" value="1"/>
</dbReference>
<keyword evidence="8" id="KW-0328">Glycosyltransferase</keyword>
<evidence type="ECO:0000256" key="20">
    <source>
        <dbReference type="ARBA" id="ARBA00034000"/>
    </source>
</evidence>
<evidence type="ECO:0000256" key="3">
    <source>
        <dbReference type="ARBA" id="ARBA00018638"/>
    </source>
</evidence>
<evidence type="ECO:0000256" key="4">
    <source>
        <dbReference type="ARBA" id="ARBA00022475"/>
    </source>
</evidence>
<dbReference type="GO" id="GO:0009252">
    <property type="term" value="P:peptidoglycan biosynthetic process"/>
    <property type="evidence" value="ECO:0007669"/>
    <property type="project" value="UniProtKB-KW"/>
</dbReference>
<evidence type="ECO:0000256" key="9">
    <source>
        <dbReference type="ARBA" id="ARBA00022679"/>
    </source>
</evidence>
<dbReference type="GO" id="GO:0046677">
    <property type="term" value="P:response to antibiotic"/>
    <property type="evidence" value="ECO:0007669"/>
    <property type="project" value="UniProtKB-KW"/>
</dbReference>
<evidence type="ECO:0000256" key="2">
    <source>
        <dbReference type="ARBA" id="ARBA00012448"/>
    </source>
</evidence>
<evidence type="ECO:0000256" key="14">
    <source>
        <dbReference type="ARBA" id="ARBA00022984"/>
    </source>
</evidence>
<evidence type="ECO:0000256" key="8">
    <source>
        <dbReference type="ARBA" id="ARBA00022676"/>
    </source>
</evidence>
<dbReference type="GO" id="GO:0008658">
    <property type="term" value="F:penicillin binding"/>
    <property type="evidence" value="ECO:0007669"/>
    <property type="project" value="InterPro"/>
</dbReference>
<evidence type="ECO:0000259" key="25">
    <source>
        <dbReference type="Pfam" id="PF00912"/>
    </source>
</evidence>
<evidence type="ECO:0000256" key="15">
    <source>
        <dbReference type="ARBA" id="ARBA00022989"/>
    </source>
</evidence>
<dbReference type="InterPro" id="IPR031376">
    <property type="entry name" value="PCB_OB"/>
</dbReference>
<dbReference type="SUPFAM" id="SSF53955">
    <property type="entry name" value="Lysozyme-like"/>
    <property type="match status" value="1"/>
</dbReference>
<accession>A0A380TFT6</accession>
<organism evidence="27">
    <name type="scientific">metagenome</name>
    <dbReference type="NCBI Taxonomy" id="256318"/>
    <lineage>
        <taxon>unclassified sequences</taxon>
        <taxon>metagenomes</taxon>
    </lineage>
</organism>
<dbReference type="InterPro" id="IPR012338">
    <property type="entry name" value="Beta-lactam/transpept-like"/>
</dbReference>
<evidence type="ECO:0000256" key="23">
    <source>
        <dbReference type="SAM" id="MobiDB-lite"/>
    </source>
</evidence>
<dbReference type="GO" id="GO:0006508">
    <property type="term" value="P:proteolysis"/>
    <property type="evidence" value="ECO:0007669"/>
    <property type="project" value="UniProtKB-KW"/>
</dbReference>
<keyword evidence="11" id="KW-0378">Hydrolase</keyword>
<evidence type="ECO:0000256" key="11">
    <source>
        <dbReference type="ARBA" id="ARBA00022801"/>
    </source>
</evidence>
<dbReference type="Pfam" id="PF00905">
    <property type="entry name" value="Transpeptidase"/>
    <property type="match status" value="1"/>
</dbReference>
<dbReference type="GO" id="GO:0005886">
    <property type="term" value="C:plasma membrane"/>
    <property type="evidence" value="ECO:0007669"/>
    <property type="project" value="UniProtKB-SubCell"/>
</dbReference>
<evidence type="ECO:0000256" key="22">
    <source>
        <dbReference type="ARBA" id="ARBA00049902"/>
    </source>
</evidence>
<feature type="domain" description="Glycosyl transferase family 51" evidence="25">
    <location>
        <begin position="55"/>
        <end position="232"/>
    </location>
</feature>
<keyword evidence="19" id="KW-0961">Cell wall biogenesis/degradation</keyword>
<dbReference type="Pfam" id="PF00912">
    <property type="entry name" value="Transgly"/>
    <property type="match status" value="1"/>
</dbReference>
<dbReference type="InterPro" id="IPR023346">
    <property type="entry name" value="Lysozyme-like_dom_sf"/>
</dbReference>
<dbReference type="Pfam" id="PF17092">
    <property type="entry name" value="PCB_OB"/>
    <property type="match status" value="1"/>
</dbReference>
<keyword evidence="15" id="KW-1133">Transmembrane helix</keyword>
<comment type="catalytic activity">
    <reaction evidence="20">
        <text>Preferential cleavage: (Ac)2-L-Lys-D-Ala-|-D-Ala. Also transpeptidation of peptidyl-alanyl moieties that are N-acyl substituents of D-alanine.</text>
        <dbReference type="EC" id="3.4.16.4"/>
    </reaction>
</comment>
<keyword evidence="7" id="KW-0645">Protease</keyword>
<evidence type="ECO:0000259" key="26">
    <source>
        <dbReference type="Pfam" id="PF17092"/>
    </source>
</evidence>
<dbReference type="GO" id="GO:0008955">
    <property type="term" value="F:peptidoglycan glycosyltransferase activity"/>
    <property type="evidence" value="ECO:0007669"/>
    <property type="project" value="UniProtKB-EC"/>
</dbReference>
<dbReference type="InterPro" id="IPR001264">
    <property type="entry name" value="Glyco_trans_51"/>
</dbReference>
<keyword evidence="10" id="KW-0812">Transmembrane</keyword>